<dbReference type="GO" id="GO:0003743">
    <property type="term" value="F:translation initiation factor activity"/>
    <property type="evidence" value="ECO:0007669"/>
    <property type="project" value="UniProtKB-UniRule"/>
</dbReference>
<evidence type="ECO:0000256" key="3">
    <source>
        <dbReference type="ARBA" id="ARBA00022917"/>
    </source>
</evidence>
<dbReference type="InterPro" id="IPR019382">
    <property type="entry name" value="eIF3l"/>
</dbReference>
<evidence type="ECO:0000256" key="4">
    <source>
        <dbReference type="HAMAP-Rule" id="MF_03011"/>
    </source>
</evidence>
<proteinExistence type="inferred from homology"/>
<dbReference type="GO" id="GO:0033290">
    <property type="term" value="C:eukaryotic 48S preinitiation complex"/>
    <property type="evidence" value="ECO:0007669"/>
    <property type="project" value="UniProtKB-UniRule"/>
</dbReference>
<keyword evidence="7" id="KW-1185">Reference proteome</keyword>
<dbReference type="PANTHER" id="PTHR13242:SF0">
    <property type="entry name" value="EUKARYOTIC TRANSLATION INITIATION FACTOR 3 SUBUNIT L"/>
    <property type="match status" value="1"/>
</dbReference>
<name>A0A0F8B6U3_CERFI</name>
<dbReference type="Pfam" id="PF10255">
    <property type="entry name" value="Paf67"/>
    <property type="match status" value="1"/>
</dbReference>
<reference evidence="6 7" key="1">
    <citation type="submission" date="2015-04" db="EMBL/GenBank/DDBJ databases">
        <title>Genome sequence of Ceratocystis platani, a major pathogen of plane trees.</title>
        <authorList>
            <person name="Belbahri L."/>
        </authorList>
    </citation>
    <scope>NUCLEOTIDE SEQUENCE [LARGE SCALE GENOMIC DNA]</scope>
    <source>
        <strain evidence="6 7">CFO</strain>
    </source>
</reference>
<dbReference type="Proteomes" id="UP000034841">
    <property type="component" value="Unassembled WGS sequence"/>
</dbReference>
<dbReference type="PANTHER" id="PTHR13242">
    <property type="entry name" value="EUKARYOTIC TRANSLATION INITIATION FACTOR 3"/>
    <property type="match status" value="1"/>
</dbReference>
<comment type="function">
    <text evidence="4">Component of the eukaryotic translation initiation factor 3 (eIF-3) complex, which is involved in protein synthesis of a specialized repertoire of mRNAs and, together with other initiation factors, stimulates binding of mRNA and methionyl-tRNAi to the 40S ribosome. The eIF-3 complex specifically targets and initiates translation of a subset of mRNAs involved in cell proliferation.</text>
</comment>
<dbReference type="AlphaFoldDB" id="A0A0F8B6U3"/>
<evidence type="ECO:0000256" key="2">
    <source>
        <dbReference type="ARBA" id="ARBA00022540"/>
    </source>
</evidence>
<accession>A0A0F8B6U3</accession>
<sequence>MATYTPSNVMLDGDSDIEEDALVEQIHHQDDDEEQEMDDGLQPDDIQARVLAAAQPLDVSAPLDVKFQSYDSYCSLFHFILNSDGPVDVEAPSYYWAWDAIDEFIYQFNSFSSYRMRIARQGNNEEEIQILRANPNTWGCYSVLNVLYSLVQRSQITEQLAAQRRGEDPLTVAGEYGSRNLYQRLGYFSIIGLLRVHCLLGDFSLALKTLDDIELNKKAMFSRVMAAHYTTYYYVGFSYMMMHRYADAIRMFSHILVFFQRTSRMQKGSQQDSIAKKNDQMYALIALCVSFHPTRLDDSIHTPIREKYGDQLLKLQRGGPESLPIFEELFRASCPKFVSPVVPDFDNPAANIDPIEHHLAVFMDEVKTNMWNPTVRSYLRLYTTMDLPKLAGFLEVKPDELRSWLLVNKQRTKQQRWNESLHGLLEGETVNVSDIDYAIQGELIHISEAKVGRKLVDWYLRNLSRTY</sequence>
<dbReference type="OrthoDB" id="15082at2759"/>
<evidence type="ECO:0000259" key="5">
    <source>
        <dbReference type="PROSITE" id="PS50250"/>
    </source>
</evidence>
<keyword evidence="3 4" id="KW-0648">Protein biosynthesis</keyword>
<dbReference type="EMBL" id="LBBL01000039">
    <property type="protein sequence ID" value="KKF96535.1"/>
    <property type="molecule type" value="Genomic_DNA"/>
</dbReference>
<organism evidence="6 7">
    <name type="scientific">Ceratocystis fimbriata f. sp. platani</name>
    <dbReference type="NCBI Taxonomy" id="88771"/>
    <lineage>
        <taxon>Eukaryota</taxon>
        <taxon>Fungi</taxon>
        <taxon>Dikarya</taxon>
        <taxon>Ascomycota</taxon>
        <taxon>Pezizomycotina</taxon>
        <taxon>Sordariomycetes</taxon>
        <taxon>Hypocreomycetidae</taxon>
        <taxon>Microascales</taxon>
        <taxon>Ceratocystidaceae</taxon>
        <taxon>Ceratocystis</taxon>
    </lineage>
</organism>
<dbReference type="HAMAP" id="MF_03011">
    <property type="entry name" value="eIF3l"/>
    <property type="match status" value="1"/>
</dbReference>
<dbReference type="PROSITE" id="PS50250">
    <property type="entry name" value="PCI"/>
    <property type="match status" value="1"/>
</dbReference>
<protein>
    <recommendedName>
        <fullName evidence="4">Eukaryotic translation initiation factor 3 subunit L</fullName>
        <shortName evidence="4">eIF3l</shortName>
    </recommendedName>
</protein>
<dbReference type="GO" id="GO:0001732">
    <property type="term" value="P:formation of cytoplasmic translation initiation complex"/>
    <property type="evidence" value="ECO:0007669"/>
    <property type="project" value="UniProtKB-UniRule"/>
</dbReference>
<dbReference type="GO" id="GO:0016282">
    <property type="term" value="C:eukaryotic 43S preinitiation complex"/>
    <property type="evidence" value="ECO:0007669"/>
    <property type="project" value="UniProtKB-UniRule"/>
</dbReference>
<comment type="caution">
    <text evidence="6">The sequence shown here is derived from an EMBL/GenBank/DDBJ whole genome shotgun (WGS) entry which is preliminary data.</text>
</comment>
<feature type="domain" description="PCI" evidence="5">
    <location>
        <begin position="247"/>
        <end position="435"/>
    </location>
</feature>
<dbReference type="GO" id="GO:0005852">
    <property type="term" value="C:eukaryotic translation initiation factor 3 complex"/>
    <property type="evidence" value="ECO:0007669"/>
    <property type="project" value="UniProtKB-UniRule"/>
</dbReference>
<comment type="subcellular location">
    <subcellularLocation>
        <location evidence="4">Cytoplasm</location>
    </subcellularLocation>
</comment>
<evidence type="ECO:0000313" key="7">
    <source>
        <dbReference type="Proteomes" id="UP000034841"/>
    </source>
</evidence>
<evidence type="ECO:0000313" key="6">
    <source>
        <dbReference type="EMBL" id="KKF96535.1"/>
    </source>
</evidence>
<keyword evidence="2 4" id="KW-0396">Initiation factor</keyword>
<gene>
    <name evidence="6" type="ORF">CFO_g1116</name>
</gene>
<comment type="similarity">
    <text evidence="4">Belongs to the eIF-3 subunit L family.</text>
</comment>
<evidence type="ECO:0000256" key="1">
    <source>
        <dbReference type="ARBA" id="ARBA00022490"/>
    </source>
</evidence>
<comment type="subunit">
    <text evidence="4">Component of the eukaryotic translation initiation factor 3 (eIF-3) complex.</text>
</comment>
<dbReference type="InterPro" id="IPR000717">
    <property type="entry name" value="PCI_dom"/>
</dbReference>
<keyword evidence="1 4" id="KW-0963">Cytoplasm</keyword>